<comment type="caution">
    <text evidence="1">The sequence shown here is derived from an EMBL/GenBank/DDBJ whole genome shotgun (WGS) entry which is preliminary data.</text>
</comment>
<dbReference type="AlphaFoldDB" id="A0A3S3TV72"/>
<evidence type="ECO:0000313" key="1">
    <source>
        <dbReference type="EMBL" id="RWW91963.1"/>
    </source>
</evidence>
<name>A0A3S3TV72_9FLAO</name>
<dbReference type="Proteomes" id="UP000287527">
    <property type="component" value="Unassembled WGS sequence"/>
</dbReference>
<organism evidence="1 2">
    <name type="scientific">Flavobacterium cerinum</name>
    <dbReference type="NCBI Taxonomy" id="2502784"/>
    <lineage>
        <taxon>Bacteria</taxon>
        <taxon>Pseudomonadati</taxon>
        <taxon>Bacteroidota</taxon>
        <taxon>Flavobacteriia</taxon>
        <taxon>Flavobacteriales</taxon>
        <taxon>Flavobacteriaceae</taxon>
        <taxon>Flavobacterium</taxon>
    </lineage>
</organism>
<keyword evidence="2" id="KW-1185">Reference proteome</keyword>
<protein>
    <submittedName>
        <fullName evidence="1">Uncharacterized protein</fullName>
    </submittedName>
</protein>
<gene>
    <name evidence="1" type="ORF">EPI11_17195</name>
</gene>
<evidence type="ECO:0000313" key="2">
    <source>
        <dbReference type="Proteomes" id="UP000287527"/>
    </source>
</evidence>
<dbReference type="OrthoDB" id="2846443at2"/>
<dbReference type="RefSeq" id="WP_128391230.1">
    <property type="nucleotide sequence ID" value="NZ_SBII01000015.1"/>
</dbReference>
<proteinExistence type="predicted"/>
<accession>A0A3S3TV72</accession>
<sequence>MKPKKRNRVVFYSIHDGSIVSNLIKIEQLLDGTQEKDNLEINDLLEFYNVKLFFDHNLFLPKWEETTISLYKTKIDENWFIIKNFWAKISNTNVLDLISQVDFVYKSHFWELTHYFHSYKKINTDVFVTLLKNHPREINYILGFKSIVPYFNKEIRLFLLEYSKAAELILSNIELEKHSHASNYIFPSCLTISDKETIINNYIDQPNANPNYIRLIQNSKDSQLLKLSPKLRLKAKRKNREITDEVLSKGQGWKEGVEISLSNTQKESVIYKYDESILIVSYSRKVLDDLQNNISLFYVFSKLFIYTDTNGLLTLWSKPCELDIFERIMMKSKNEYVTGTIFHRKNFLSHLQIIIFNEYLSHRSLSVEKLIEAFIYDRLDRHYGLTNIRFKIPSKKSTYLEKIRALSPEFESILRQYQLYVNDGIIDLELFQLSSSQLYLSEIPSLARKKYFYSNSPKIIELRNLFFSDQSLLHYIEPYNDQYKNLYDLLTNENVNFNQFADYQQDIISMLVKDEYLYINNNNIVSIKKDIMIFLIGELYNNEVITYWNYPISVQIVIDNMLNENLLYHEDTLFTKQELNYFNFYLNKKEFTNGTDLRNKYLHGTNTSFEKEHKRDYFSLLMLIIIALLKIENDLEIKQKSEYRFFPK</sequence>
<reference evidence="1 2" key="1">
    <citation type="submission" date="2019-01" db="EMBL/GenBank/DDBJ databases">
        <title>Flavobacterium sp. nov.,isolated from freshwater.</title>
        <authorList>
            <person name="Zhang R."/>
            <person name="Du Z.-J."/>
        </authorList>
    </citation>
    <scope>NUCLEOTIDE SEQUENCE [LARGE SCALE GENOMIC DNA]</scope>
    <source>
        <strain evidence="1 2">1E403</strain>
    </source>
</reference>
<dbReference type="EMBL" id="SBII01000015">
    <property type="protein sequence ID" value="RWW91963.1"/>
    <property type="molecule type" value="Genomic_DNA"/>
</dbReference>